<evidence type="ECO:0000313" key="1">
    <source>
        <dbReference type="EMBL" id="ERK61578.1"/>
    </source>
</evidence>
<organism evidence="1 2">
    <name type="scientific">Propionibacterium acidifaciens F0233</name>
    <dbReference type="NCBI Taxonomy" id="553198"/>
    <lineage>
        <taxon>Bacteria</taxon>
        <taxon>Bacillati</taxon>
        <taxon>Actinomycetota</taxon>
        <taxon>Actinomycetes</taxon>
        <taxon>Propionibacteriales</taxon>
        <taxon>Propionibacteriaceae</taxon>
        <taxon>Propionibacterium</taxon>
    </lineage>
</organism>
<accession>U2S7F8</accession>
<protein>
    <submittedName>
        <fullName evidence="1">ISMsm1, transposase OrfA family protein</fullName>
    </submittedName>
</protein>
<proteinExistence type="predicted"/>
<evidence type="ECO:0000313" key="2">
    <source>
        <dbReference type="Proteomes" id="UP000017052"/>
    </source>
</evidence>
<gene>
    <name evidence="1" type="ORF">HMPREF0682_1883</name>
</gene>
<name>U2S7F8_9ACTN</name>
<reference evidence="1" key="1">
    <citation type="submission" date="2013-08" db="EMBL/GenBank/DDBJ databases">
        <authorList>
            <person name="Durkin A.S."/>
            <person name="Haft D.R."/>
            <person name="McCorrison J."/>
            <person name="Torralba M."/>
            <person name="Gillis M."/>
            <person name="Haft D.H."/>
            <person name="Methe B."/>
            <person name="Sutton G."/>
            <person name="Nelson K.E."/>
        </authorList>
    </citation>
    <scope>NUCLEOTIDE SEQUENCE [LARGE SCALE GENOMIC DNA]</scope>
    <source>
        <strain evidence="1">F0233</strain>
    </source>
</reference>
<sequence>MPKKFDQDAKDRVVRLVEDRILAEGISIQEACQVVAPKLGVSWHTARQWLQQARKTGRIVRAEEDVIAENARPRRENQELRDTNELLKAASAFFAKELDPKRRK</sequence>
<dbReference type="SUPFAM" id="SSF46689">
    <property type="entry name" value="Homeodomain-like"/>
    <property type="match status" value="1"/>
</dbReference>
<dbReference type="Gene3D" id="1.10.10.10">
    <property type="entry name" value="Winged helix-like DNA-binding domain superfamily/Winged helix DNA-binding domain"/>
    <property type="match status" value="1"/>
</dbReference>
<dbReference type="Proteomes" id="UP000017052">
    <property type="component" value="Unassembled WGS sequence"/>
</dbReference>
<dbReference type="InterPro" id="IPR036388">
    <property type="entry name" value="WH-like_DNA-bd_sf"/>
</dbReference>
<comment type="caution">
    <text evidence="1">The sequence shown here is derived from an EMBL/GenBank/DDBJ whole genome shotgun (WGS) entry which is preliminary data.</text>
</comment>
<keyword evidence="2" id="KW-1185">Reference proteome</keyword>
<dbReference type="AlphaFoldDB" id="U2S7F8"/>
<dbReference type="EMBL" id="ACVN02000048">
    <property type="protein sequence ID" value="ERK61578.1"/>
    <property type="molecule type" value="Genomic_DNA"/>
</dbReference>
<dbReference type="InterPro" id="IPR009057">
    <property type="entry name" value="Homeodomain-like_sf"/>
</dbReference>